<proteinExistence type="predicted"/>
<dbReference type="AlphaFoldDB" id="A0A5B7FU94"/>
<sequence length="98" mass="10918">MISERRGKPKLVVYIDISKDGNLCGRVEGQNVLLPFRREARWLKTLKIRERGHKSKLSLPTSSFGAKIEKVGGNRGLSVASEGVSESGFRVAILNFEF</sequence>
<accession>A0A5B7FU94</accession>
<evidence type="ECO:0000313" key="1">
    <source>
        <dbReference type="EMBL" id="MPC49116.1"/>
    </source>
</evidence>
<protein>
    <submittedName>
        <fullName evidence="1">Uncharacterized protein</fullName>
    </submittedName>
</protein>
<evidence type="ECO:0000313" key="2">
    <source>
        <dbReference type="Proteomes" id="UP000324222"/>
    </source>
</evidence>
<name>A0A5B7FU94_PORTR</name>
<organism evidence="1 2">
    <name type="scientific">Portunus trituberculatus</name>
    <name type="common">Swimming crab</name>
    <name type="synonym">Neptunus trituberculatus</name>
    <dbReference type="NCBI Taxonomy" id="210409"/>
    <lineage>
        <taxon>Eukaryota</taxon>
        <taxon>Metazoa</taxon>
        <taxon>Ecdysozoa</taxon>
        <taxon>Arthropoda</taxon>
        <taxon>Crustacea</taxon>
        <taxon>Multicrustacea</taxon>
        <taxon>Malacostraca</taxon>
        <taxon>Eumalacostraca</taxon>
        <taxon>Eucarida</taxon>
        <taxon>Decapoda</taxon>
        <taxon>Pleocyemata</taxon>
        <taxon>Brachyura</taxon>
        <taxon>Eubrachyura</taxon>
        <taxon>Portunoidea</taxon>
        <taxon>Portunidae</taxon>
        <taxon>Portuninae</taxon>
        <taxon>Portunus</taxon>
    </lineage>
</organism>
<keyword evidence="2" id="KW-1185">Reference proteome</keyword>
<gene>
    <name evidence="1" type="ORF">E2C01_042910</name>
</gene>
<reference evidence="1 2" key="1">
    <citation type="submission" date="2019-05" db="EMBL/GenBank/DDBJ databases">
        <title>Another draft genome of Portunus trituberculatus and its Hox gene families provides insights of decapod evolution.</title>
        <authorList>
            <person name="Jeong J.-H."/>
            <person name="Song I."/>
            <person name="Kim S."/>
            <person name="Choi T."/>
            <person name="Kim D."/>
            <person name="Ryu S."/>
            <person name="Kim W."/>
        </authorList>
    </citation>
    <scope>NUCLEOTIDE SEQUENCE [LARGE SCALE GENOMIC DNA]</scope>
    <source>
        <tissue evidence="1">Muscle</tissue>
    </source>
</reference>
<dbReference type="EMBL" id="VSRR010008675">
    <property type="protein sequence ID" value="MPC49116.1"/>
    <property type="molecule type" value="Genomic_DNA"/>
</dbReference>
<dbReference type="Proteomes" id="UP000324222">
    <property type="component" value="Unassembled WGS sequence"/>
</dbReference>
<comment type="caution">
    <text evidence="1">The sequence shown here is derived from an EMBL/GenBank/DDBJ whole genome shotgun (WGS) entry which is preliminary data.</text>
</comment>